<sequence length="27" mass="3164">MFFLSFVTKVSTNLDDACWVYVIRPNP</sequence>
<organism evidence="1 2">
    <name type="scientific">Vitis vinifera</name>
    <name type="common">Grape</name>
    <dbReference type="NCBI Taxonomy" id="29760"/>
    <lineage>
        <taxon>Eukaryota</taxon>
        <taxon>Viridiplantae</taxon>
        <taxon>Streptophyta</taxon>
        <taxon>Embryophyta</taxon>
        <taxon>Tracheophyta</taxon>
        <taxon>Spermatophyta</taxon>
        <taxon>Magnoliopsida</taxon>
        <taxon>eudicotyledons</taxon>
        <taxon>Gunneridae</taxon>
        <taxon>Pentapetalae</taxon>
        <taxon>rosids</taxon>
        <taxon>Vitales</taxon>
        <taxon>Vitaceae</taxon>
        <taxon>Viteae</taxon>
        <taxon>Vitis</taxon>
    </lineage>
</organism>
<dbReference type="Proteomes" id="UP000009183">
    <property type="component" value="Chromosome 14"/>
</dbReference>
<dbReference type="EMBL" id="FN596746">
    <property type="protein sequence ID" value="CBI39523.3"/>
    <property type="molecule type" value="Genomic_DNA"/>
</dbReference>
<gene>
    <name evidence="1" type="ordered locus">VIT_14s0060g02130</name>
</gene>
<accession>D7U9V9</accession>
<dbReference type="InParanoid" id="D7U9V9"/>
<name>D7U9V9_VITVI</name>
<protein>
    <submittedName>
        <fullName evidence="1">Uncharacterized protein</fullName>
    </submittedName>
</protein>
<proteinExistence type="predicted"/>
<evidence type="ECO:0000313" key="1">
    <source>
        <dbReference type="EMBL" id="CBI39523.3"/>
    </source>
</evidence>
<evidence type="ECO:0000313" key="2">
    <source>
        <dbReference type="Proteomes" id="UP000009183"/>
    </source>
</evidence>
<keyword evidence="2" id="KW-1185">Reference proteome</keyword>
<dbReference type="HOGENOM" id="CLU_3415633_0_0_1"/>
<dbReference type="PaxDb" id="29760-VIT_14s0060g02130.t01"/>
<dbReference type="AlphaFoldDB" id="D7U9V9"/>
<reference evidence="2" key="1">
    <citation type="journal article" date="2007" name="Nature">
        <title>The grapevine genome sequence suggests ancestral hexaploidization in major angiosperm phyla.</title>
        <authorList>
            <consortium name="The French-Italian Public Consortium for Grapevine Genome Characterization."/>
            <person name="Jaillon O."/>
            <person name="Aury J.-M."/>
            <person name="Noel B."/>
            <person name="Policriti A."/>
            <person name="Clepet C."/>
            <person name="Casagrande A."/>
            <person name="Choisne N."/>
            <person name="Aubourg S."/>
            <person name="Vitulo N."/>
            <person name="Jubin C."/>
            <person name="Vezzi A."/>
            <person name="Legeai F."/>
            <person name="Hugueney P."/>
            <person name="Dasilva C."/>
            <person name="Horner D."/>
            <person name="Mica E."/>
            <person name="Jublot D."/>
            <person name="Poulain J."/>
            <person name="Bruyere C."/>
            <person name="Billault A."/>
            <person name="Segurens B."/>
            <person name="Gouyvenoux M."/>
            <person name="Ugarte E."/>
            <person name="Cattonaro F."/>
            <person name="Anthouard V."/>
            <person name="Vico V."/>
            <person name="Del Fabbro C."/>
            <person name="Alaux M."/>
            <person name="Di Gaspero G."/>
            <person name="Dumas V."/>
            <person name="Felice N."/>
            <person name="Paillard S."/>
            <person name="Juman I."/>
            <person name="Moroldo M."/>
            <person name="Scalabrin S."/>
            <person name="Canaguier A."/>
            <person name="Le Clainche I."/>
            <person name="Malacrida G."/>
            <person name="Durand E."/>
            <person name="Pesole G."/>
            <person name="Laucou V."/>
            <person name="Chatelet P."/>
            <person name="Merdinoglu D."/>
            <person name="Delledonne M."/>
            <person name="Pezzotti M."/>
            <person name="Lecharny A."/>
            <person name="Scarpelli C."/>
            <person name="Artiguenave F."/>
            <person name="Pe M.E."/>
            <person name="Valle G."/>
            <person name="Morgante M."/>
            <person name="Caboche M."/>
            <person name="Adam-Blondon A.-F."/>
            <person name="Weissenbach J."/>
            <person name="Quetier F."/>
            <person name="Wincker P."/>
        </authorList>
    </citation>
    <scope>NUCLEOTIDE SEQUENCE [LARGE SCALE GENOMIC DNA]</scope>
    <source>
        <strain evidence="2">cv. Pinot noir / PN40024</strain>
    </source>
</reference>